<comment type="caution">
    <text evidence="1">The sequence shown here is derived from an EMBL/GenBank/DDBJ whole genome shotgun (WGS) entry which is preliminary data.</text>
</comment>
<evidence type="ECO:0000313" key="2">
    <source>
        <dbReference type="Proteomes" id="UP001446871"/>
    </source>
</evidence>
<evidence type="ECO:0000313" key="1">
    <source>
        <dbReference type="EMBL" id="KAK8063232.1"/>
    </source>
</evidence>
<keyword evidence="2" id="KW-1185">Reference proteome</keyword>
<gene>
    <name evidence="1" type="ORF">PG996_007884</name>
</gene>
<organism evidence="1 2">
    <name type="scientific">Apiospora saccharicola</name>
    <dbReference type="NCBI Taxonomy" id="335842"/>
    <lineage>
        <taxon>Eukaryota</taxon>
        <taxon>Fungi</taxon>
        <taxon>Dikarya</taxon>
        <taxon>Ascomycota</taxon>
        <taxon>Pezizomycotina</taxon>
        <taxon>Sordariomycetes</taxon>
        <taxon>Xylariomycetidae</taxon>
        <taxon>Amphisphaeriales</taxon>
        <taxon>Apiosporaceae</taxon>
        <taxon>Apiospora</taxon>
    </lineage>
</organism>
<proteinExistence type="predicted"/>
<reference evidence="1 2" key="1">
    <citation type="submission" date="2023-01" db="EMBL/GenBank/DDBJ databases">
        <title>Analysis of 21 Apiospora genomes using comparative genomics revels a genus with tremendous synthesis potential of carbohydrate active enzymes and secondary metabolites.</title>
        <authorList>
            <person name="Sorensen T."/>
        </authorList>
    </citation>
    <scope>NUCLEOTIDE SEQUENCE [LARGE SCALE GENOMIC DNA]</scope>
    <source>
        <strain evidence="1 2">CBS 83171</strain>
    </source>
</reference>
<dbReference type="EMBL" id="JAQQWM010000005">
    <property type="protein sequence ID" value="KAK8063232.1"/>
    <property type="molecule type" value="Genomic_DNA"/>
</dbReference>
<protein>
    <submittedName>
        <fullName evidence="1">Uncharacterized protein</fullName>
    </submittedName>
</protein>
<sequence>MRPGITMTELVGTGPESHGRFVILDWLCTVFEGMMVPTPDSAHIAGMPGYGSFLLLNTHKERQVAFQNALQANGYPNGGTAAFHGAPPHFLFSILCDGLKTRSRDVWYSRQPAHSTWYIHWRCQYPVDPVRGGTKVLNPEVLRGWENSLYQNVVLLFGVEVAGKRPNQVDVEAKMDQDGVMVRYLFLLPPDKLDGLGDNEFYWEDSSNNWLDGDIVVDQMECAYRNIHDGNLAKEAVKK</sequence>
<name>A0ABR1UX34_9PEZI</name>
<dbReference type="Proteomes" id="UP001446871">
    <property type="component" value="Unassembled WGS sequence"/>
</dbReference>
<accession>A0ABR1UX34</accession>